<evidence type="ECO:0000256" key="2">
    <source>
        <dbReference type="ARBA" id="ARBA00023125"/>
    </source>
</evidence>
<sequence length="195" mass="21597">MSELPTVRRIEEAARAILVDEGADAVTMRRVAAAAGITPMATYRHYPNREALLRAVADAAFAEVARSWGRRPHADLLSRMFGLLDDFLDFALGMPNLYAFLLTDRREGARRFPEDFAAGASPAFTPLLELVRQSMAEGVLREDDPLEVTLTVTSHSQGLVQLYLGGRMGMSEAEFRALCRRTSERILRGLAADRT</sequence>
<organism evidence="6 7">
    <name type="scientific">Allokutzneria albata</name>
    <name type="common">Kibdelosporangium albatum</name>
    <dbReference type="NCBI Taxonomy" id="211114"/>
    <lineage>
        <taxon>Bacteria</taxon>
        <taxon>Bacillati</taxon>
        <taxon>Actinomycetota</taxon>
        <taxon>Actinomycetes</taxon>
        <taxon>Pseudonocardiales</taxon>
        <taxon>Pseudonocardiaceae</taxon>
        <taxon>Allokutzneria</taxon>
    </lineage>
</organism>
<evidence type="ECO:0000256" key="3">
    <source>
        <dbReference type="ARBA" id="ARBA00023163"/>
    </source>
</evidence>
<dbReference type="InterPro" id="IPR036271">
    <property type="entry name" value="Tet_transcr_reg_TetR-rel_C_sf"/>
</dbReference>
<keyword evidence="7" id="KW-1185">Reference proteome</keyword>
<dbReference type="STRING" id="211114.SAMN04489726_2337"/>
<dbReference type="GO" id="GO:0003700">
    <property type="term" value="F:DNA-binding transcription factor activity"/>
    <property type="evidence" value="ECO:0007669"/>
    <property type="project" value="TreeGrafter"/>
</dbReference>
<dbReference type="RefSeq" id="WP_030432088.1">
    <property type="nucleotide sequence ID" value="NZ_JOEF01000023.1"/>
</dbReference>
<keyword evidence="3" id="KW-0804">Transcription</keyword>
<gene>
    <name evidence="6" type="ORF">SAMN04489726_2337</name>
</gene>
<evidence type="ECO:0000259" key="5">
    <source>
        <dbReference type="PROSITE" id="PS50977"/>
    </source>
</evidence>
<accession>A0A1G9UCS0</accession>
<dbReference type="PRINTS" id="PR00455">
    <property type="entry name" value="HTHTETR"/>
</dbReference>
<dbReference type="GO" id="GO:0000976">
    <property type="term" value="F:transcription cis-regulatory region binding"/>
    <property type="evidence" value="ECO:0007669"/>
    <property type="project" value="TreeGrafter"/>
</dbReference>
<feature type="DNA-binding region" description="H-T-H motif" evidence="4">
    <location>
        <begin position="27"/>
        <end position="46"/>
    </location>
</feature>
<dbReference type="InterPro" id="IPR050109">
    <property type="entry name" value="HTH-type_TetR-like_transc_reg"/>
</dbReference>
<dbReference type="InterPro" id="IPR025996">
    <property type="entry name" value="MT1864/Rv1816-like_C"/>
</dbReference>
<evidence type="ECO:0000313" key="6">
    <source>
        <dbReference type="EMBL" id="SDM57741.1"/>
    </source>
</evidence>
<dbReference type="InterPro" id="IPR001647">
    <property type="entry name" value="HTH_TetR"/>
</dbReference>
<dbReference type="SUPFAM" id="SSF48498">
    <property type="entry name" value="Tetracyclin repressor-like, C-terminal domain"/>
    <property type="match status" value="1"/>
</dbReference>
<dbReference type="PANTHER" id="PTHR30055">
    <property type="entry name" value="HTH-TYPE TRANSCRIPTIONAL REGULATOR RUTR"/>
    <property type="match status" value="1"/>
</dbReference>
<dbReference type="Gene3D" id="1.10.357.10">
    <property type="entry name" value="Tetracycline Repressor, domain 2"/>
    <property type="match status" value="1"/>
</dbReference>
<dbReference type="EMBL" id="LT629701">
    <property type="protein sequence ID" value="SDM57741.1"/>
    <property type="molecule type" value="Genomic_DNA"/>
</dbReference>
<dbReference type="eggNOG" id="COG1309">
    <property type="taxonomic scope" value="Bacteria"/>
</dbReference>
<name>A0A1G9UCS0_ALLAB</name>
<feature type="domain" description="HTH tetR-type" evidence="5">
    <location>
        <begin position="4"/>
        <end position="64"/>
    </location>
</feature>
<evidence type="ECO:0000256" key="1">
    <source>
        <dbReference type="ARBA" id="ARBA00023015"/>
    </source>
</evidence>
<proteinExistence type="predicted"/>
<evidence type="ECO:0000313" key="7">
    <source>
        <dbReference type="Proteomes" id="UP000183376"/>
    </source>
</evidence>
<dbReference type="Pfam" id="PF00440">
    <property type="entry name" value="TetR_N"/>
    <property type="match status" value="1"/>
</dbReference>
<dbReference type="SUPFAM" id="SSF46689">
    <property type="entry name" value="Homeodomain-like"/>
    <property type="match status" value="1"/>
</dbReference>
<protein>
    <submittedName>
        <fullName evidence="6">DNA-binding transcriptional regulator, AcrR family</fullName>
    </submittedName>
</protein>
<evidence type="ECO:0000256" key="4">
    <source>
        <dbReference type="PROSITE-ProRule" id="PRU00335"/>
    </source>
</evidence>
<dbReference type="InterPro" id="IPR009057">
    <property type="entry name" value="Homeodomain-like_sf"/>
</dbReference>
<dbReference type="AlphaFoldDB" id="A0A1G9UCS0"/>
<keyword evidence="2 4" id="KW-0238">DNA-binding</keyword>
<reference evidence="6 7" key="1">
    <citation type="submission" date="2016-10" db="EMBL/GenBank/DDBJ databases">
        <authorList>
            <person name="de Groot N.N."/>
        </authorList>
    </citation>
    <scope>NUCLEOTIDE SEQUENCE [LARGE SCALE GENOMIC DNA]</scope>
    <source>
        <strain evidence="6 7">DSM 44149</strain>
    </source>
</reference>
<dbReference type="Proteomes" id="UP000183376">
    <property type="component" value="Chromosome I"/>
</dbReference>
<dbReference type="PANTHER" id="PTHR30055:SF234">
    <property type="entry name" value="HTH-TYPE TRANSCRIPTIONAL REGULATOR BETI"/>
    <property type="match status" value="1"/>
</dbReference>
<dbReference type="Pfam" id="PF13305">
    <property type="entry name" value="TetR_C_33"/>
    <property type="match status" value="1"/>
</dbReference>
<dbReference type="PROSITE" id="PS50977">
    <property type="entry name" value="HTH_TETR_2"/>
    <property type="match status" value="1"/>
</dbReference>
<keyword evidence="1" id="KW-0805">Transcription regulation</keyword>
<dbReference type="OrthoDB" id="4641396at2"/>